<dbReference type="EMBL" id="CP044328">
    <property type="protein sequence ID" value="QGM94722.1"/>
    <property type="molecule type" value="Genomic_DNA"/>
</dbReference>
<gene>
    <name evidence="1" type="ORF">F7D13_12215</name>
</gene>
<reference evidence="1 2" key="2">
    <citation type="journal article" date="2021" name="AMB Express">
        <title>Isolation and characterisation of Methylocystis spp. for poly-3-hydroxybutyrate production using waste methane feedstocks.</title>
        <authorList>
            <person name="Rumah B.L."/>
            <person name="Stead C.E."/>
            <person name="Claxton Stevens B.H."/>
            <person name="Minton N.P."/>
            <person name="Grosse-Honebrink A."/>
            <person name="Zhang Y."/>
        </authorList>
    </citation>
    <scope>NUCLEOTIDE SEQUENCE [LARGE SCALE GENOMIC DNA]</scope>
    <source>
        <strain evidence="1 2">BRCS1</strain>
    </source>
</reference>
<accession>A0ABX6EIY6</accession>
<dbReference type="RefSeq" id="WP_154452921.1">
    <property type="nucleotide sequence ID" value="NZ_CP044328.1"/>
</dbReference>
<dbReference type="Proteomes" id="UP000424673">
    <property type="component" value="Chromosome"/>
</dbReference>
<name>A0ABX6EIY6_9HYPH</name>
<protein>
    <submittedName>
        <fullName evidence="1">Uncharacterized protein</fullName>
    </submittedName>
</protein>
<keyword evidence="2" id="KW-1185">Reference proteome</keyword>
<organism evidence="1 2">
    <name type="scientific">Methylocystis rosea</name>
    <dbReference type="NCBI Taxonomy" id="173366"/>
    <lineage>
        <taxon>Bacteria</taxon>
        <taxon>Pseudomonadati</taxon>
        <taxon>Pseudomonadota</taxon>
        <taxon>Alphaproteobacteria</taxon>
        <taxon>Hyphomicrobiales</taxon>
        <taxon>Methylocystaceae</taxon>
        <taxon>Methylocystis</taxon>
    </lineage>
</organism>
<sequence>MIEAEKAALGLLAEMRQTLAAMHTEAIAKDNENSSLKEQLATFQTADAQIAVAQERDWFEAFHAAVFPPSVSVEPSTEETVA</sequence>
<evidence type="ECO:0000313" key="1">
    <source>
        <dbReference type="EMBL" id="QGM94722.1"/>
    </source>
</evidence>
<reference evidence="2" key="1">
    <citation type="submission" date="2019-09" db="EMBL/GenBank/DDBJ databases">
        <title>Isolation and complete genome sequencing of Methylocystis species.</title>
        <authorList>
            <person name="Rumah B.L."/>
            <person name="Stead C.E."/>
            <person name="Stevens B.C."/>
            <person name="Minton N.P."/>
            <person name="Grosse-Honebrink A."/>
            <person name="Zhang Y."/>
        </authorList>
    </citation>
    <scope>NUCLEOTIDE SEQUENCE [LARGE SCALE GENOMIC DNA]</scope>
    <source>
        <strain evidence="2">BRCS1</strain>
    </source>
</reference>
<evidence type="ECO:0000313" key="2">
    <source>
        <dbReference type="Proteomes" id="UP000424673"/>
    </source>
</evidence>
<proteinExistence type="predicted"/>